<organism evidence="2 3">
    <name type="scientific">Streptomyces mashuensis</name>
    <dbReference type="NCBI Taxonomy" id="33904"/>
    <lineage>
        <taxon>Bacteria</taxon>
        <taxon>Bacillati</taxon>
        <taxon>Actinomycetota</taxon>
        <taxon>Actinomycetes</taxon>
        <taxon>Kitasatosporales</taxon>
        <taxon>Streptomycetaceae</taxon>
        <taxon>Streptomyces</taxon>
    </lineage>
</organism>
<dbReference type="Proteomes" id="UP000638313">
    <property type="component" value="Unassembled WGS sequence"/>
</dbReference>
<dbReference type="EMBL" id="BNBD01000004">
    <property type="protein sequence ID" value="GHF44507.1"/>
    <property type="molecule type" value="Genomic_DNA"/>
</dbReference>
<dbReference type="AlphaFoldDB" id="A0A919EDE8"/>
<gene>
    <name evidence="2" type="ORF">GCM10010218_27350</name>
</gene>
<reference evidence="2" key="1">
    <citation type="journal article" date="2014" name="Int. J. Syst. Evol. Microbiol.">
        <title>Complete genome sequence of Corynebacterium casei LMG S-19264T (=DSM 44701T), isolated from a smear-ripened cheese.</title>
        <authorList>
            <consortium name="US DOE Joint Genome Institute (JGI-PGF)"/>
            <person name="Walter F."/>
            <person name="Albersmeier A."/>
            <person name="Kalinowski J."/>
            <person name="Ruckert C."/>
        </authorList>
    </citation>
    <scope>NUCLEOTIDE SEQUENCE</scope>
    <source>
        <strain evidence="2">JCM 4059</strain>
    </source>
</reference>
<name>A0A919EDE8_9ACTN</name>
<dbReference type="InterPro" id="IPR025164">
    <property type="entry name" value="Toastrack_DUF4097"/>
</dbReference>
<sequence>MRTRNRLIAALVTTGVAVGGLSACGMLNKTLEDDATVSQKITSVRLDNGSGGVTLRGRQGDTTVNVHRSVEYSRDTAPEGKTYQVENGVLILRGCGDDCSVNYTIDLPAGLPVTGENSSGAVKLTRTGAVQVKTGSGAIDLDDVTGKVDIRAGSGAITAHGLKGGPVTAKTDSGAIDIKLSAPQDVRAQAGSGAVSLTVPDATYQVKAKTNSGGKDIAVDNDSSGKYRLDLSTGSGAISVERS</sequence>
<evidence type="ECO:0000313" key="3">
    <source>
        <dbReference type="Proteomes" id="UP000638313"/>
    </source>
</evidence>
<accession>A0A919EDE8</accession>
<protein>
    <recommendedName>
        <fullName evidence="1">DUF4097 domain-containing protein</fullName>
    </recommendedName>
</protein>
<comment type="caution">
    <text evidence="2">The sequence shown here is derived from an EMBL/GenBank/DDBJ whole genome shotgun (WGS) entry which is preliminary data.</text>
</comment>
<evidence type="ECO:0000313" key="2">
    <source>
        <dbReference type="EMBL" id="GHF44507.1"/>
    </source>
</evidence>
<dbReference type="RefSeq" id="WP_190129779.1">
    <property type="nucleotide sequence ID" value="NZ_BNBD01000004.1"/>
</dbReference>
<proteinExistence type="predicted"/>
<feature type="domain" description="DUF4097" evidence="1">
    <location>
        <begin position="117"/>
        <end position="240"/>
    </location>
</feature>
<evidence type="ECO:0000259" key="1">
    <source>
        <dbReference type="Pfam" id="PF13349"/>
    </source>
</evidence>
<reference evidence="2" key="2">
    <citation type="submission" date="2020-09" db="EMBL/GenBank/DDBJ databases">
        <authorList>
            <person name="Sun Q."/>
            <person name="Ohkuma M."/>
        </authorList>
    </citation>
    <scope>NUCLEOTIDE SEQUENCE</scope>
    <source>
        <strain evidence="2">JCM 4059</strain>
    </source>
</reference>
<dbReference type="Pfam" id="PF13349">
    <property type="entry name" value="DUF4097"/>
    <property type="match status" value="1"/>
</dbReference>
<keyword evidence="3" id="KW-1185">Reference proteome</keyword>
<dbReference type="PROSITE" id="PS51257">
    <property type="entry name" value="PROKAR_LIPOPROTEIN"/>
    <property type="match status" value="1"/>
</dbReference>